<dbReference type="EMBL" id="UGYO01000001">
    <property type="protein sequence ID" value="SUI80719.1"/>
    <property type="molecule type" value="Genomic_DNA"/>
</dbReference>
<keyword evidence="4" id="KW-1185">Reference proteome</keyword>
<dbReference type="InterPro" id="IPR007494">
    <property type="entry name" value="Glutaredoxin2_C"/>
</dbReference>
<dbReference type="InterPro" id="IPR036249">
    <property type="entry name" value="Thioredoxin-like_sf"/>
</dbReference>
<dbReference type="AlphaFoldDB" id="A0A380AGH1"/>
<dbReference type="Pfam" id="PF04399">
    <property type="entry name" value="Glutaredoxin2_C"/>
    <property type="match status" value="1"/>
</dbReference>
<dbReference type="InterPro" id="IPR004045">
    <property type="entry name" value="Glutathione_S-Trfase_N"/>
</dbReference>
<dbReference type="InterPro" id="IPR011901">
    <property type="entry name" value="Grx2"/>
</dbReference>
<gene>
    <name evidence="3" type="primary">grxB</name>
    <name evidence="3" type="ORF">NCTC10738_02817</name>
</gene>
<feature type="domain" description="GST N-terminal" evidence="2">
    <location>
        <begin position="3"/>
        <end position="74"/>
    </location>
</feature>
<dbReference type="RefSeq" id="WP_115389918.1">
    <property type="nucleotide sequence ID" value="NZ_JADZHC010000062.1"/>
</dbReference>
<dbReference type="SUPFAM" id="SSF47616">
    <property type="entry name" value="GST C-terminal domain-like"/>
    <property type="match status" value="1"/>
</dbReference>
<evidence type="ECO:0000259" key="1">
    <source>
        <dbReference type="Pfam" id="PF04399"/>
    </source>
</evidence>
<dbReference type="GO" id="GO:0005829">
    <property type="term" value="C:cytosol"/>
    <property type="evidence" value="ECO:0007669"/>
    <property type="project" value="InterPro"/>
</dbReference>
<dbReference type="SUPFAM" id="SSF52833">
    <property type="entry name" value="Thioredoxin-like"/>
    <property type="match status" value="1"/>
</dbReference>
<reference evidence="3 4" key="1">
    <citation type="submission" date="2018-06" db="EMBL/GenBank/DDBJ databases">
        <authorList>
            <consortium name="Pathogen Informatics"/>
            <person name="Doyle S."/>
        </authorList>
    </citation>
    <scope>NUCLEOTIDE SEQUENCE [LARGE SCALE GENOMIC DNA]</scope>
    <source>
        <strain evidence="3 4">NCTC10738</strain>
    </source>
</reference>
<dbReference type="InterPro" id="IPR011767">
    <property type="entry name" value="GLR_AS"/>
</dbReference>
<dbReference type="CDD" id="cd03199">
    <property type="entry name" value="GST_C_GRX2"/>
    <property type="match status" value="1"/>
</dbReference>
<protein>
    <submittedName>
        <fullName evidence="3">Glutaredoxin-2</fullName>
    </submittedName>
</protein>
<dbReference type="Pfam" id="PF13417">
    <property type="entry name" value="GST_N_3"/>
    <property type="match status" value="1"/>
</dbReference>
<feature type="domain" description="Glutaredoxin 2 C-terminal" evidence="1">
    <location>
        <begin position="88"/>
        <end position="215"/>
    </location>
</feature>
<dbReference type="NCBIfam" id="TIGR02182">
    <property type="entry name" value="GRXB"/>
    <property type="match status" value="1"/>
</dbReference>
<dbReference type="InterPro" id="IPR036282">
    <property type="entry name" value="Glutathione-S-Trfase_C_sf"/>
</dbReference>
<dbReference type="CDD" id="cd03037">
    <property type="entry name" value="GST_N_GRX2"/>
    <property type="match status" value="1"/>
</dbReference>
<dbReference type="PROSITE" id="PS00195">
    <property type="entry name" value="GLUTAREDOXIN_1"/>
    <property type="match status" value="1"/>
</dbReference>
<accession>A0A380AGH1</accession>
<evidence type="ECO:0000259" key="2">
    <source>
        <dbReference type="Pfam" id="PF13417"/>
    </source>
</evidence>
<evidence type="ECO:0000313" key="4">
    <source>
        <dbReference type="Proteomes" id="UP000254069"/>
    </source>
</evidence>
<proteinExistence type="predicted"/>
<name>A0A380AGH1_9GAMM</name>
<dbReference type="Gene3D" id="1.20.1050.10">
    <property type="match status" value="1"/>
</dbReference>
<dbReference type="Gene3D" id="3.40.30.10">
    <property type="entry name" value="Glutaredoxin"/>
    <property type="match status" value="1"/>
</dbReference>
<evidence type="ECO:0000313" key="3">
    <source>
        <dbReference type="EMBL" id="SUI80719.1"/>
    </source>
</evidence>
<dbReference type="NCBIfam" id="NF007702">
    <property type="entry name" value="PRK10387.1"/>
    <property type="match status" value="1"/>
</dbReference>
<sequence length="216" mass="24173">MKLFVFDHCPYCVKAMMLVGLKALPVERVYLQNHDVESRIAMVGANMVPILQKADGSFMAESLDIVSYLDNLDGKPVITLASQADAASQWQEASGYFSSRLLYPRSVLLGLPEFGSQEAIAWFTQNKSAMIEMSFEKALAQTADYLEGLAKCWPRLDWLQLPSERGNKLSIDDINLFPGLRNLTMVKGLVFPARVRAYIEEVAALTQIDLYDDRAV</sequence>
<organism evidence="3 4">
    <name type="scientific">Shewanella algae</name>
    <dbReference type="NCBI Taxonomy" id="38313"/>
    <lineage>
        <taxon>Bacteria</taxon>
        <taxon>Pseudomonadati</taxon>
        <taxon>Pseudomonadota</taxon>
        <taxon>Gammaproteobacteria</taxon>
        <taxon>Alteromonadales</taxon>
        <taxon>Shewanellaceae</taxon>
        <taxon>Shewanella</taxon>
    </lineage>
</organism>
<dbReference type="Proteomes" id="UP000254069">
    <property type="component" value="Unassembled WGS sequence"/>
</dbReference>